<dbReference type="CDD" id="cd07341">
    <property type="entry name" value="M56_BlaR1_MecR1_like"/>
    <property type="match status" value="1"/>
</dbReference>
<reference evidence="3" key="2">
    <citation type="submission" date="2019-02" db="EMBL/GenBank/DDBJ databases">
        <authorList>
            <person name="Chen S.-C."/>
            <person name="Chien H.-H."/>
            <person name="Lai M.-C."/>
        </authorList>
    </citation>
    <scope>NUCLEOTIDE SEQUENCE</scope>
    <source>
        <strain evidence="3">N2F9704</strain>
    </source>
</reference>
<feature type="transmembrane region" description="Helical" evidence="1">
    <location>
        <begin position="294"/>
        <end position="314"/>
    </location>
</feature>
<protein>
    <submittedName>
        <fullName evidence="3">M56 family metallopeptidase</fullName>
    </submittedName>
</protein>
<feature type="transmembrane region" description="Helical" evidence="1">
    <location>
        <begin position="98"/>
        <end position="120"/>
    </location>
</feature>
<reference evidence="3" key="1">
    <citation type="journal article" date="2001" name="Int. J. Syst. Evol. Microbiol.">
        <title>Methanofollis aquaemaris sp. nov., a methanogen isolated from an aquaculture fish pond.</title>
        <authorList>
            <person name="Lai M.C."/>
            <person name="Chen S.C."/>
        </authorList>
    </citation>
    <scope>NUCLEOTIDE SEQUENCE</scope>
    <source>
        <strain evidence="3">N2F9704</strain>
    </source>
</reference>
<accession>A0A8A3S6C1</accession>
<gene>
    <name evidence="3" type="ORF">RJ40_10110</name>
</gene>
<dbReference type="RefSeq" id="WP_265580746.1">
    <property type="nucleotide sequence ID" value="NZ_CP036172.1"/>
</dbReference>
<dbReference type="PANTHER" id="PTHR34978:SF3">
    <property type="entry name" value="SLR0241 PROTEIN"/>
    <property type="match status" value="1"/>
</dbReference>
<dbReference type="Proteomes" id="UP001042704">
    <property type="component" value="Chromosome"/>
</dbReference>
<evidence type="ECO:0000259" key="2">
    <source>
        <dbReference type="Pfam" id="PF05569"/>
    </source>
</evidence>
<keyword evidence="1" id="KW-0812">Transmembrane</keyword>
<evidence type="ECO:0000313" key="4">
    <source>
        <dbReference type="Proteomes" id="UP001042704"/>
    </source>
</evidence>
<feature type="transmembrane region" description="Helical" evidence="1">
    <location>
        <begin position="6"/>
        <end position="24"/>
    </location>
</feature>
<sequence length="554" mass="61338">MSIIGMTLSASVLILVVVVIRALFLHRVPKITFLALWGIVLCRLLVPFSIPSRFSVYTLIDRVGNMFSEQVVIPISTAEGIHSLAIASETPASSVSSALFVSPLTLVWLAGIFACALFFIATHVRCRREYGMALPVESDLVAAWQQEHPTRRPVQVRESDKISAPLTYGIIRPVVLLPKSMDYTNKRQLRYILAHEYTHVRRFDTLAKSLLAAALCVHWFNPVVWVMYVLANRDIELACDEAIVRTFGETTRSAYARTLITMEEKKSGLTTLCNNFSRNAIEERIVSIMKTKKTTTFGIVLALVLVVGTAAAFATSGISQIQNGDTSVNADGIAIGDHTDGITYVVVEGNDHPQTIRDIPEEQDLLSKYGSYGISFDENDKMCFDGDLVRYFLDGVELDDNTSAVYYEYLNADGMVDVHTTRKVIDNGDGSVNPFGGLIGIEKYSQEEYAQRNLSDLKMLSGSDTYVVEDVSGGSGQGESVVQRFSKYKRYGIEYKEREGGSVGNVYYNGQMVQIFIDENKSSGIFTYRSVGGGEIVVHTIYDENGKLIGVEEE</sequence>
<proteinExistence type="predicted"/>
<dbReference type="KEGG" id="maqe:RJ40_10110"/>
<organism evidence="3 4">
    <name type="scientific">Methanofollis aquaemaris</name>
    <dbReference type="NCBI Taxonomy" id="126734"/>
    <lineage>
        <taxon>Archaea</taxon>
        <taxon>Methanobacteriati</taxon>
        <taxon>Methanobacteriota</taxon>
        <taxon>Stenosarchaea group</taxon>
        <taxon>Methanomicrobia</taxon>
        <taxon>Methanomicrobiales</taxon>
        <taxon>Methanomicrobiaceae</taxon>
        <taxon>Methanofollis</taxon>
    </lineage>
</organism>
<dbReference type="Pfam" id="PF05569">
    <property type="entry name" value="Peptidase_M56"/>
    <property type="match status" value="1"/>
</dbReference>
<dbReference type="PANTHER" id="PTHR34978">
    <property type="entry name" value="POSSIBLE SENSOR-TRANSDUCER PROTEIN BLAR"/>
    <property type="match status" value="1"/>
</dbReference>
<dbReference type="EMBL" id="CP036172">
    <property type="protein sequence ID" value="QSZ67827.1"/>
    <property type="molecule type" value="Genomic_DNA"/>
</dbReference>
<evidence type="ECO:0000313" key="3">
    <source>
        <dbReference type="EMBL" id="QSZ67827.1"/>
    </source>
</evidence>
<feature type="domain" description="Peptidase M56" evidence="2">
    <location>
        <begin position="3"/>
        <end position="287"/>
    </location>
</feature>
<keyword evidence="1" id="KW-1133">Transmembrane helix</keyword>
<dbReference type="InterPro" id="IPR008756">
    <property type="entry name" value="Peptidase_M56"/>
</dbReference>
<evidence type="ECO:0000256" key="1">
    <source>
        <dbReference type="SAM" id="Phobius"/>
    </source>
</evidence>
<keyword evidence="4" id="KW-1185">Reference proteome</keyword>
<feature type="transmembrane region" description="Helical" evidence="1">
    <location>
        <begin position="31"/>
        <end position="50"/>
    </location>
</feature>
<dbReference type="AlphaFoldDB" id="A0A8A3S6C1"/>
<name>A0A8A3S6C1_9EURY</name>
<keyword evidence="1" id="KW-0472">Membrane</keyword>
<dbReference type="GeneID" id="76424725"/>
<dbReference type="InterPro" id="IPR052173">
    <property type="entry name" value="Beta-lactam_resp_regulator"/>
</dbReference>